<name>A0ABX8LL01_9BACT</name>
<keyword evidence="4" id="KW-0067">ATP-binding</keyword>
<keyword evidence="3" id="KW-0347">Helicase</keyword>
<evidence type="ECO:0000256" key="2">
    <source>
        <dbReference type="ARBA" id="ARBA00022801"/>
    </source>
</evidence>
<dbReference type="PANTHER" id="PTHR35372">
    <property type="entry name" value="ATP BINDING PROTEIN-RELATED"/>
    <property type="match status" value="1"/>
</dbReference>
<evidence type="ECO:0000256" key="4">
    <source>
        <dbReference type="ARBA" id="ARBA00022840"/>
    </source>
</evidence>
<reference evidence="6 7" key="1">
    <citation type="submission" date="2021-06" db="EMBL/GenBank/DDBJ databases">
        <title>Gemonas diversity in paddy soil.</title>
        <authorList>
            <person name="Liu G."/>
        </authorList>
    </citation>
    <scope>NUCLEOTIDE SEQUENCE [LARGE SCALE GENOMIC DNA]</scope>
    <source>
        <strain evidence="6 7">RG2</strain>
    </source>
</reference>
<dbReference type="Pfam" id="PF19263">
    <property type="entry name" value="DUF5906"/>
    <property type="match status" value="1"/>
</dbReference>
<gene>
    <name evidence="6" type="ORF">KP001_08585</name>
</gene>
<protein>
    <recommendedName>
        <fullName evidence="5">SF3 helicase domain-containing protein</fullName>
    </recommendedName>
</protein>
<evidence type="ECO:0000313" key="6">
    <source>
        <dbReference type="EMBL" id="QXE92557.1"/>
    </source>
</evidence>
<keyword evidence="2" id="KW-0378">Hydrolase</keyword>
<keyword evidence="7" id="KW-1185">Reference proteome</keyword>
<dbReference type="NCBIfam" id="TIGR01613">
    <property type="entry name" value="primase_Cterm"/>
    <property type="match status" value="1"/>
</dbReference>
<dbReference type="InterPro" id="IPR045455">
    <property type="entry name" value="NrS-1_pol-like_helicase"/>
</dbReference>
<sequence length="465" mass="52581">MALPESETKNEVHAATPKFSLTDVGNADRFLHHHGKNLLYCHDLGCWLVWKGDRWQPDGIKEVESMALTTVRSIYLETAQESSPDKIQEILRWAKTSHSGGKIREMVRLAQIDKRVSVSSTFLDRDPFLLNVANGTIDLSAERFIKHSRTDLQTKLVPVEYHPSATCDYWDEFLLQIFGNDEQLIHWVQKAVGYSLSGDTSEQCMFILWGAGRNGKSTFLNTIKQILGDYTTQIQPETLMVRRNNDGGSPRSDLMALRGARFVTASEGEKGQQLAESLVKQLTGGEVISARGLYQKNQIEILPTFKLFFATNYKPQIAGTDLGIWRRIRLIPFNYTIPPEKVDHDLQRKLMGEASGILRWMVDGYYAWQREGLGVPKSVETATNAYLVENDQVERFIADCCVRKDGCQTKTGSLYGAYQQWARDSEDNQMNLKAFGHALSDKGFKKKRRADGVLITGLGLLDEFD</sequence>
<dbReference type="Pfam" id="PF03288">
    <property type="entry name" value="Pox_D5"/>
    <property type="match status" value="1"/>
</dbReference>
<dbReference type="InterPro" id="IPR014818">
    <property type="entry name" value="Phage/plasmid_primase_P4_C"/>
</dbReference>
<accession>A0ABX8LL01</accession>
<evidence type="ECO:0000256" key="3">
    <source>
        <dbReference type="ARBA" id="ARBA00022806"/>
    </source>
</evidence>
<dbReference type="RefSeq" id="WP_217289106.1">
    <property type="nucleotide sequence ID" value="NZ_CP077683.1"/>
</dbReference>
<dbReference type="EMBL" id="CP077683">
    <property type="protein sequence ID" value="QXE92557.1"/>
    <property type="molecule type" value="Genomic_DNA"/>
</dbReference>
<dbReference type="Proteomes" id="UP000683559">
    <property type="component" value="Chromosome"/>
</dbReference>
<dbReference type="Pfam" id="PF08706">
    <property type="entry name" value="D5_N"/>
    <property type="match status" value="1"/>
</dbReference>
<dbReference type="PANTHER" id="PTHR35372:SF2">
    <property type="entry name" value="SF3 HELICASE DOMAIN-CONTAINING PROTEIN"/>
    <property type="match status" value="1"/>
</dbReference>
<feature type="domain" description="SF3 helicase" evidence="5">
    <location>
        <begin position="183"/>
        <end position="346"/>
    </location>
</feature>
<evidence type="ECO:0000313" key="7">
    <source>
        <dbReference type="Proteomes" id="UP000683559"/>
    </source>
</evidence>
<dbReference type="InterPro" id="IPR051620">
    <property type="entry name" value="ORF904-like_C"/>
</dbReference>
<dbReference type="PROSITE" id="PS51206">
    <property type="entry name" value="SF3_HELICASE_1"/>
    <property type="match status" value="1"/>
</dbReference>
<evidence type="ECO:0000256" key="1">
    <source>
        <dbReference type="ARBA" id="ARBA00022741"/>
    </source>
</evidence>
<dbReference type="InterPro" id="IPR006500">
    <property type="entry name" value="Helicase_put_C_phage/plasmid"/>
</dbReference>
<keyword evidence="1" id="KW-0547">Nucleotide-binding</keyword>
<organism evidence="6 7">
    <name type="scientific">Geomonas subterranea</name>
    <dbReference type="NCBI Taxonomy" id="2847989"/>
    <lineage>
        <taxon>Bacteria</taxon>
        <taxon>Pseudomonadati</taxon>
        <taxon>Thermodesulfobacteriota</taxon>
        <taxon>Desulfuromonadia</taxon>
        <taxon>Geobacterales</taxon>
        <taxon>Geobacteraceae</taxon>
        <taxon>Geomonas</taxon>
    </lineage>
</organism>
<dbReference type="SMART" id="SM00885">
    <property type="entry name" value="D5_N"/>
    <property type="match status" value="1"/>
</dbReference>
<proteinExistence type="predicted"/>
<dbReference type="InterPro" id="IPR004968">
    <property type="entry name" value="DNA_primase/NTPase_C"/>
</dbReference>
<dbReference type="InterPro" id="IPR014015">
    <property type="entry name" value="Helicase_SF3_DNA-vir"/>
</dbReference>
<evidence type="ECO:0000259" key="5">
    <source>
        <dbReference type="PROSITE" id="PS51206"/>
    </source>
</evidence>